<dbReference type="InterPro" id="IPR031968">
    <property type="entry name" value="VASt"/>
</dbReference>
<evidence type="ECO:0000313" key="6">
    <source>
        <dbReference type="EMBL" id="CAD9199882.1"/>
    </source>
</evidence>
<dbReference type="PROSITE" id="PS51778">
    <property type="entry name" value="VAST"/>
    <property type="match status" value="1"/>
</dbReference>
<feature type="domain" description="VASt" evidence="5">
    <location>
        <begin position="20"/>
        <end position="188"/>
    </location>
</feature>
<organism evidence="6">
    <name type="scientific">Tetraselmis chuii</name>
    <dbReference type="NCBI Taxonomy" id="63592"/>
    <lineage>
        <taxon>Eukaryota</taxon>
        <taxon>Viridiplantae</taxon>
        <taxon>Chlorophyta</taxon>
        <taxon>core chlorophytes</taxon>
        <taxon>Chlorodendrophyceae</taxon>
        <taxon>Chlorodendrales</taxon>
        <taxon>Chlorodendraceae</taxon>
        <taxon>Tetraselmis</taxon>
    </lineage>
</organism>
<comment type="subcellular location">
    <subcellularLocation>
        <location evidence="1">Membrane</location>
    </subcellularLocation>
</comment>
<dbReference type="Pfam" id="PF16016">
    <property type="entry name" value="VASt"/>
    <property type="match status" value="1"/>
</dbReference>
<dbReference type="PANTHER" id="PTHR47666:SF1">
    <property type="entry name" value="PROTEIN VASCULAR ASSOCIATED DEATH 1, CHLOROPLASTIC"/>
    <property type="match status" value="1"/>
</dbReference>
<evidence type="ECO:0000259" key="5">
    <source>
        <dbReference type="PROSITE" id="PS51778"/>
    </source>
</evidence>
<evidence type="ECO:0000256" key="2">
    <source>
        <dbReference type="ARBA" id="ARBA00023136"/>
    </source>
</evidence>
<feature type="region of interest" description="Disordered" evidence="3">
    <location>
        <begin position="186"/>
        <end position="225"/>
    </location>
</feature>
<evidence type="ECO:0000256" key="4">
    <source>
        <dbReference type="SAM" id="Phobius"/>
    </source>
</evidence>
<feature type="transmembrane region" description="Helical" evidence="4">
    <location>
        <begin position="265"/>
        <end position="285"/>
    </location>
</feature>
<accession>A0A7S1SIG4</accession>
<dbReference type="EMBL" id="HBGG01004527">
    <property type="protein sequence ID" value="CAD9199882.1"/>
    <property type="molecule type" value="Transcribed_RNA"/>
</dbReference>
<dbReference type="AlphaFoldDB" id="A0A7S1SIG4"/>
<protein>
    <recommendedName>
        <fullName evidence="5">VASt domain-containing protein</fullName>
    </recommendedName>
</protein>
<evidence type="ECO:0000256" key="1">
    <source>
        <dbReference type="ARBA" id="ARBA00004370"/>
    </source>
</evidence>
<reference evidence="6" key="1">
    <citation type="submission" date="2021-01" db="EMBL/GenBank/DDBJ databases">
        <authorList>
            <person name="Corre E."/>
            <person name="Pelletier E."/>
            <person name="Niang G."/>
            <person name="Scheremetjew M."/>
            <person name="Finn R."/>
            <person name="Kale V."/>
            <person name="Holt S."/>
            <person name="Cochrane G."/>
            <person name="Meng A."/>
            <person name="Brown T."/>
            <person name="Cohen L."/>
        </authorList>
    </citation>
    <scope>NUCLEOTIDE SEQUENCE</scope>
    <source>
        <strain evidence="6">PLY429</strain>
    </source>
</reference>
<keyword evidence="2 4" id="KW-0472">Membrane</keyword>
<sequence>MAEGVIWELKEGTAPPSAPGYKTMLSETLNCTPREFFAAFLSDRSTFWKDVLVERGDKGVKFDSWSSHSKLGTVRSVYFVSPVKAPIGPPETRCHQSQRYNVYENDHLVLETSQVMNDIPYGDYFSVDMRWDVTAASRTTSLVELRINIPFTRKTMLKGKIEKTTAGETSACFAAWMSKAKEHLEIGASQQSEGSGKCVKRGRRKRSSDSASMASHDARDVREHEDAAACSTIRYPGDYASEAAVAPETLTTSVTSWVSSAAPSMQVWMGIAIIVLMLLNTYLFLAPRRSCTCQVGPTAMNGMMQENMLMMQQQILDTQQQLAHVMRGLSETAGRMAAASYDVRSP</sequence>
<name>A0A7S1SIG4_9CHLO</name>
<proteinExistence type="predicted"/>
<feature type="compositionally biased region" description="Basic and acidic residues" evidence="3">
    <location>
        <begin position="216"/>
        <end position="225"/>
    </location>
</feature>
<dbReference type="PANTHER" id="PTHR47666">
    <property type="entry name" value="PROTEIN VASCULAR ASSOCIATED DEATH 1, CHLOROPLASTIC"/>
    <property type="match status" value="1"/>
</dbReference>
<keyword evidence="4" id="KW-1133">Transmembrane helix</keyword>
<keyword evidence="4" id="KW-0812">Transmembrane</keyword>
<gene>
    <name evidence="6" type="ORF">TCHU04912_LOCUS2115</name>
</gene>
<dbReference type="GO" id="GO:0016020">
    <property type="term" value="C:membrane"/>
    <property type="evidence" value="ECO:0007669"/>
    <property type="project" value="UniProtKB-SubCell"/>
</dbReference>
<evidence type="ECO:0000256" key="3">
    <source>
        <dbReference type="SAM" id="MobiDB-lite"/>
    </source>
</evidence>